<evidence type="ECO:0000256" key="2">
    <source>
        <dbReference type="ARBA" id="ARBA00022475"/>
    </source>
</evidence>
<feature type="domain" description="DUF3817" evidence="7">
    <location>
        <begin position="5"/>
        <end position="91"/>
    </location>
</feature>
<protein>
    <submittedName>
        <fullName evidence="8">Membrane protein</fullName>
    </submittedName>
</protein>
<dbReference type="Proteomes" id="UP000619293">
    <property type="component" value="Unassembled WGS sequence"/>
</dbReference>
<feature type="transmembrane region" description="Helical" evidence="6">
    <location>
        <begin position="38"/>
        <end position="56"/>
    </location>
</feature>
<evidence type="ECO:0000313" key="9">
    <source>
        <dbReference type="Proteomes" id="UP000619293"/>
    </source>
</evidence>
<proteinExistence type="predicted"/>
<reference evidence="8 9" key="1">
    <citation type="submission" date="2021-01" db="EMBL/GenBank/DDBJ databases">
        <title>Whole genome shotgun sequence of Catellatospora chokoriensis NBRC 107358.</title>
        <authorList>
            <person name="Komaki H."/>
            <person name="Tamura T."/>
        </authorList>
    </citation>
    <scope>NUCLEOTIDE SEQUENCE [LARGE SCALE GENOMIC DNA]</scope>
    <source>
        <strain evidence="8 9">NBRC 107358</strain>
    </source>
</reference>
<dbReference type="NCBIfam" id="TIGR03954">
    <property type="entry name" value="integ_memb_HG"/>
    <property type="match status" value="1"/>
</dbReference>
<keyword evidence="4 6" id="KW-1133">Transmembrane helix</keyword>
<feature type="transmembrane region" description="Helical" evidence="6">
    <location>
        <begin position="68"/>
        <end position="86"/>
    </location>
</feature>
<evidence type="ECO:0000256" key="5">
    <source>
        <dbReference type="ARBA" id="ARBA00023136"/>
    </source>
</evidence>
<feature type="transmembrane region" description="Helical" evidence="6">
    <location>
        <begin position="6"/>
        <end position="26"/>
    </location>
</feature>
<accession>A0A8J3K3Z1</accession>
<evidence type="ECO:0000256" key="3">
    <source>
        <dbReference type="ARBA" id="ARBA00022692"/>
    </source>
</evidence>
<sequence>MNGALTRYRIIAWIVGVLLLALTLVAMPMKYFADNNTGVLIVAPVHGWLFVVYLAAVGDLARRVQWPVTRILLVALAGTIPFLSFVMERRVVGWIQGTDRQPSFTEA</sequence>
<keyword evidence="2" id="KW-1003">Cell membrane</keyword>
<dbReference type="GO" id="GO:0005886">
    <property type="term" value="C:plasma membrane"/>
    <property type="evidence" value="ECO:0007669"/>
    <property type="project" value="UniProtKB-SubCell"/>
</dbReference>
<dbReference type="AlphaFoldDB" id="A0A8J3K3Z1"/>
<dbReference type="EMBL" id="BONG01000012">
    <property type="protein sequence ID" value="GIF89059.1"/>
    <property type="molecule type" value="Genomic_DNA"/>
</dbReference>
<dbReference type="InterPro" id="IPR023845">
    <property type="entry name" value="DUF3817_TM"/>
</dbReference>
<keyword evidence="3 6" id="KW-0812">Transmembrane</keyword>
<keyword evidence="9" id="KW-1185">Reference proteome</keyword>
<evidence type="ECO:0000259" key="7">
    <source>
        <dbReference type="Pfam" id="PF12823"/>
    </source>
</evidence>
<dbReference type="PANTHER" id="PTHR40077:SF2">
    <property type="entry name" value="MEMBRANE PROTEIN"/>
    <property type="match status" value="1"/>
</dbReference>
<dbReference type="RefSeq" id="WP_120317971.1">
    <property type="nucleotide sequence ID" value="NZ_BAAALB010000002.1"/>
</dbReference>
<dbReference type="PANTHER" id="PTHR40077">
    <property type="entry name" value="MEMBRANE PROTEIN-RELATED"/>
    <property type="match status" value="1"/>
</dbReference>
<organism evidence="8 9">
    <name type="scientific">Catellatospora chokoriensis</name>
    <dbReference type="NCBI Taxonomy" id="310353"/>
    <lineage>
        <taxon>Bacteria</taxon>
        <taxon>Bacillati</taxon>
        <taxon>Actinomycetota</taxon>
        <taxon>Actinomycetes</taxon>
        <taxon>Micromonosporales</taxon>
        <taxon>Micromonosporaceae</taxon>
        <taxon>Catellatospora</taxon>
    </lineage>
</organism>
<comment type="caution">
    <text evidence="8">The sequence shown here is derived from an EMBL/GenBank/DDBJ whole genome shotgun (WGS) entry which is preliminary data.</text>
</comment>
<name>A0A8J3K3Z1_9ACTN</name>
<gene>
    <name evidence="8" type="ORF">Cch02nite_25030</name>
</gene>
<evidence type="ECO:0000313" key="8">
    <source>
        <dbReference type="EMBL" id="GIF89059.1"/>
    </source>
</evidence>
<dbReference type="Pfam" id="PF12823">
    <property type="entry name" value="DUF3817"/>
    <property type="match status" value="1"/>
</dbReference>
<keyword evidence="5 6" id="KW-0472">Membrane</keyword>
<evidence type="ECO:0000256" key="4">
    <source>
        <dbReference type="ARBA" id="ARBA00022989"/>
    </source>
</evidence>
<evidence type="ECO:0000256" key="1">
    <source>
        <dbReference type="ARBA" id="ARBA00004651"/>
    </source>
</evidence>
<comment type="subcellular location">
    <subcellularLocation>
        <location evidence="1">Cell membrane</location>
        <topology evidence="1">Multi-pass membrane protein</topology>
    </subcellularLocation>
</comment>
<evidence type="ECO:0000256" key="6">
    <source>
        <dbReference type="SAM" id="Phobius"/>
    </source>
</evidence>